<evidence type="ECO:0000313" key="2">
    <source>
        <dbReference type="Proteomes" id="UP001604336"/>
    </source>
</evidence>
<reference evidence="2" key="1">
    <citation type="submission" date="2024-07" db="EMBL/GenBank/DDBJ databases">
        <title>Two chromosome-level genome assemblies of Korean endemic species Abeliophyllum distichum and Forsythia ovata (Oleaceae).</title>
        <authorList>
            <person name="Jang H."/>
        </authorList>
    </citation>
    <scope>NUCLEOTIDE SEQUENCE [LARGE SCALE GENOMIC DNA]</scope>
</reference>
<accession>A0ABD1UHL9</accession>
<keyword evidence="2" id="KW-1185">Reference proteome</keyword>
<dbReference type="SUPFAM" id="SSF56672">
    <property type="entry name" value="DNA/RNA polymerases"/>
    <property type="match status" value="1"/>
</dbReference>
<evidence type="ECO:0000313" key="1">
    <source>
        <dbReference type="EMBL" id="KAL2524544.1"/>
    </source>
</evidence>
<gene>
    <name evidence="1" type="ORF">Adt_09598</name>
</gene>
<organism evidence="1 2">
    <name type="scientific">Abeliophyllum distichum</name>
    <dbReference type="NCBI Taxonomy" id="126358"/>
    <lineage>
        <taxon>Eukaryota</taxon>
        <taxon>Viridiplantae</taxon>
        <taxon>Streptophyta</taxon>
        <taxon>Embryophyta</taxon>
        <taxon>Tracheophyta</taxon>
        <taxon>Spermatophyta</taxon>
        <taxon>Magnoliopsida</taxon>
        <taxon>eudicotyledons</taxon>
        <taxon>Gunneridae</taxon>
        <taxon>Pentapetalae</taxon>
        <taxon>asterids</taxon>
        <taxon>lamiids</taxon>
        <taxon>Lamiales</taxon>
        <taxon>Oleaceae</taxon>
        <taxon>Forsythieae</taxon>
        <taxon>Abeliophyllum</taxon>
    </lineage>
</organism>
<dbReference type="InterPro" id="IPR001969">
    <property type="entry name" value="Aspartic_peptidase_AS"/>
</dbReference>
<dbReference type="InterPro" id="IPR043502">
    <property type="entry name" value="DNA/RNA_pol_sf"/>
</dbReference>
<comment type="caution">
    <text evidence="1">The sequence shown here is derived from an EMBL/GenBank/DDBJ whole genome shotgun (WGS) entry which is preliminary data.</text>
</comment>
<name>A0ABD1UHL9_9LAMI</name>
<dbReference type="Proteomes" id="UP001604336">
    <property type="component" value="Unassembled WGS sequence"/>
</dbReference>
<proteinExistence type="predicted"/>
<sequence length="166" mass="18854">MLNYILVAQEKEEEAEKDVLAEEEDIGVMQISLDALMGTFIHKTIRIPGKVRGRNISILIDSGSTHSFIDDKLSILVQQPYGLVGQLNTILEEEVTEIPEELKPILIEFDDVFQEPKGLPPERLHDHHIPLKKGAQPFQIRPYRCPFIKKSEVETLIEEMLATGII</sequence>
<dbReference type="Gene3D" id="3.10.10.10">
    <property type="entry name" value="HIV Type 1 Reverse Transcriptase, subunit A, domain 1"/>
    <property type="match status" value="1"/>
</dbReference>
<dbReference type="AlphaFoldDB" id="A0ABD1UHL9"/>
<dbReference type="EMBL" id="JBFOLK010000003">
    <property type="protein sequence ID" value="KAL2524544.1"/>
    <property type="molecule type" value="Genomic_DNA"/>
</dbReference>
<protein>
    <submittedName>
        <fullName evidence="1">Uncharacterized protein</fullName>
    </submittedName>
</protein>
<dbReference type="PROSITE" id="PS00141">
    <property type="entry name" value="ASP_PROTEASE"/>
    <property type="match status" value="1"/>
</dbReference>